<evidence type="ECO:0000313" key="7">
    <source>
        <dbReference type="EMBL" id="OQS00283.1"/>
    </source>
</evidence>
<dbReference type="EMBL" id="JNBS01001724">
    <property type="protein sequence ID" value="OQS00283.1"/>
    <property type="molecule type" value="Genomic_DNA"/>
</dbReference>
<evidence type="ECO:0000256" key="1">
    <source>
        <dbReference type="ARBA" id="ARBA00008164"/>
    </source>
</evidence>
<dbReference type="GO" id="GO:0008270">
    <property type="term" value="F:zinc ion binding"/>
    <property type="evidence" value="ECO:0007669"/>
    <property type="project" value="UniProtKB-KW"/>
</dbReference>
<dbReference type="PROSITE" id="PS50178">
    <property type="entry name" value="ZF_FYVE"/>
    <property type="match status" value="2"/>
</dbReference>
<evidence type="ECO:0000256" key="3">
    <source>
        <dbReference type="ARBA" id="ARBA00022771"/>
    </source>
</evidence>
<dbReference type="InterPro" id="IPR011011">
    <property type="entry name" value="Znf_FYVE_PHD"/>
</dbReference>
<sequence>MRESLSWGGVDTATWSRLSRVDHHEDPTSTSSCRRCRSSFSYFTRKHHCHMCGQVMCSSCVEAVDIDKEDTRRSSMFGMRATTLSSVRSQVYSNPGSRINAKLCVECCTKYVQTHMFAEATKNVALKASYTVPDTSKRVYDGLTDKFNSTVTLPRESLSEPLPVNGEEERRLEALHSVQILDTEPEQVFDVISAIAGATYDSPMAGISFIDEDREWFKSSIGFAGWDLPRNQSFGAQAVRWKQPIVLCNRNVIEQRYRGHPWLKGPLHIQFYANVPIKASSGHIIGVIFVMDTRPHNSFDPTRLRELATTVMEKLEAMDEYTVLNSSVMMQSVLSVMSSTRSNALESIISDTSSVEEIELQRNTSTSPQEYAQMLSSLLACQAQTQQMLDNQRTTMCTRVSCTWSVDVLTFDRLLRVDHHQKRSSAVDCRVCEQPFTFFGRKRHCHLCGQVVCSACLEDIAVDKDDLRPSVLSICSTPFQASTCPRTHIIAKLCLDCCTAHVHSQMYSEVARTVNLKAEYSVPIPTSLSNLSKFTSTVALPRQGVTLITPSAENRRLDALRSLQVSGPDEELALDLVSKIAATIYDCPMAGVSFVEDDHEWFKSSIGFKAEPLPRHQSFGAQIVKWNQPLVLSSKSAIQRRYRRQHPWQKRPLRVQFYAGVPITMENGQVVGTIFVMDTRPRLSFDVTRLGNLAEAVLEYLDLQPEFSSTDSLAVMESAVSVLLSAKPASSPKDIQLNSPVVFVISQFAMSSNDGSVAVAIAVPVVIVVLALILLSNSIYVVQQAEGIVIERFGRVQKVLDSGIHFVLPFIDSPRSFSWKKVVKVNGRMESRDTQHYRIDLRESIFSFPSQEVYTRDTILLDVNSIMFFRIVDIKKAVYEVDDLNTAIANVAQTQLKEVFGNMTFTEALASQNVINAHIQKSFGERFAQWGLVVERMEVLDMLPKAGTTIADAMKRQMIAERTRRAEFIIAEGKKAAMRLISEGTKLQKYNMGVAEQEATRKTSEGSAGAKVELARAESKSLELIASAFEADGSSQTEYVISQRYMDMIQRMSIGLDKKTLFFPYETKGLSGLIGDIRNVYGYERKSSTPPKSRARKIKAFDALD</sequence>
<dbReference type="FunFam" id="3.30.479.30:FF:000004">
    <property type="entry name" value="Putative membrane protease family, stomatin"/>
    <property type="match status" value="1"/>
</dbReference>
<proteinExistence type="inferred from homology"/>
<dbReference type="SUPFAM" id="SSF117892">
    <property type="entry name" value="Band 7/SPFH domain"/>
    <property type="match status" value="1"/>
</dbReference>
<dbReference type="GO" id="GO:0005886">
    <property type="term" value="C:plasma membrane"/>
    <property type="evidence" value="ECO:0007669"/>
    <property type="project" value="UniProtKB-ARBA"/>
</dbReference>
<dbReference type="OrthoDB" id="434619at2759"/>
<dbReference type="STRING" id="74557.A0A1V9ZQJ9"/>
<dbReference type="InterPro" id="IPR029016">
    <property type="entry name" value="GAF-like_dom_sf"/>
</dbReference>
<evidence type="ECO:0000256" key="2">
    <source>
        <dbReference type="ARBA" id="ARBA00022723"/>
    </source>
</evidence>
<keyword evidence="3 5" id="KW-0863">Zinc-finger</keyword>
<dbReference type="InterPro" id="IPR001107">
    <property type="entry name" value="Band_7"/>
</dbReference>
<feature type="domain" description="FYVE-type" evidence="6">
    <location>
        <begin position="27"/>
        <end position="112"/>
    </location>
</feature>
<comment type="caution">
    <text evidence="7">The sequence shown here is derived from an EMBL/GenBank/DDBJ whole genome shotgun (WGS) entry which is preliminary data.</text>
</comment>
<dbReference type="SUPFAM" id="SSF57903">
    <property type="entry name" value="FYVE/PHD zinc finger"/>
    <property type="match status" value="2"/>
</dbReference>
<gene>
    <name evidence="7" type="ORF">THRCLA_12223</name>
</gene>
<reference evidence="7 8" key="1">
    <citation type="journal article" date="2014" name="Genome Biol. Evol.">
        <title>The secreted proteins of Achlya hypogyna and Thraustotheca clavata identify the ancestral oomycete secretome and reveal gene acquisitions by horizontal gene transfer.</title>
        <authorList>
            <person name="Misner I."/>
            <person name="Blouin N."/>
            <person name="Leonard G."/>
            <person name="Richards T.A."/>
            <person name="Lane C.E."/>
        </authorList>
    </citation>
    <scope>NUCLEOTIDE SEQUENCE [LARGE SCALE GENOMIC DNA]</scope>
    <source>
        <strain evidence="7 8">ATCC 34112</strain>
    </source>
</reference>
<dbReference type="InterPro" id="IPR013083">
    <property type="entry name" value="Znf_RING/FYVE/PHD"/>
</dbReference>
<keyword evidence="8" id="KW-1185">Reference proteome</keyword>
<evidence type="ECO:0000259" key="6">
    <source>
        <dbReference type="PROSITE" id="PS50178"/>
    </source>
</evidence>
<keyword evidence="4" id="KW-0862">Zinc</keyword>
<dbReference type="AlphaFoldDB" id="A0A1V9ZQJ9"/>
<dbReference type="SUPFAM" id="SSF55781">
    <property type="entry name" value="GAF domain-like"/>
    <property type="match status" value="2"/>
</dbReference>
<dbReference type="PANTHER" id="PTHR43102:SF2">
    <property type="entry name" value="GAF DOMAIN-CONTAINING PROTEIN"/>
    <property type="match status" value="1"/>
</dbReference>
<dbReference type="SMART" id="SM00064">
    <property type="entry name" value="FYVE"/>
    <property type="match status" value="2"/>
</dbReference>
<dbReference type="InterPro" id="IPR017455">
    <property type="entry name" value="Znf_FYVE-rel"/>
</dbReference>
<dbReference type="CDD" id="cd08829">
    <property type="entry name" value="SPFH_paraslipin"/>
    <property type="match status" value="1"/>
</dbReference>
<feature type="domain" description="FYVE-type" evidence="6">
    <location>
        <begin position="423"/>
        <end position="497"/>
    </location>
</feature>
<protein>
    <recommendedName>
        <fullName evidence="6">FYVE-type domain-containing protein</fullName>
    </recommendedName>
</protein>
<dbReference type="PANTHER" id="PTHR43102">
    <property type="entry name" value="SLR1143 PROTEIN"/>
    <property type="match status" value="1"/>
</dbReference>
<evidence type="ECO:0000256" key="5">
    <source>
        <dbReference type="PROSITE-ProRule" id="PRU00091"/>
    </source>
</evidence>
<accession>A0A1V9ZQJ9</accession>
<dbReference type="Proteomes" id="UP000243217">
    <property type="component" value="Unassembled WGS sequence"/>
</dbReference>
<dbReference type="Gene3D" id="3.30.450.40">
    <property type="match status" value="2"/>
</dbReference>
<dbReference type="GO" id="GO:0098552">
    <property type="term" value="C:side of membrane"/>
    <property type="evidence" value="ECO:0007669"/>
    <property type="project" value="UniProtKB-ARBA"/>
</dbReference>
<dbReference type="Pfam" id="PF01363">
    <property type="entry name" value="FYVE"/>
    <property type="match status" value="2"/>
</dbReference>
<evidence type="ECO:0000313" key="8">
    <source>
        <dbReference type="Proteomes" id="UP000243217"/>
    </source>
</evidence>
<dbReference type="Pfam" id="PF01145">
    <property type="entry name" value="Band_7"/>
    <property type="match status" value="1"/>
</dbReference>
<dbReference type="CDD" id="cd00065">
    <property type="entry name" value="FYVE_like_SF"/>
    <property type="match status" value="2"/>
</dbReference>
<dbReference type="SMART" id="SM00244">
    <property type="entry name" value="PHB"/>
    <property type="match status" value="1"/>
</dbReference>
<evidence type="ECO:0000256" key="4">
    <source>
        <dbReference type="ARBA" id="ARBA00022833"/>
    </source>
</evidence>
<keyword evidence="2" id="KW-0479">Metal-binding</keyword>
<dbReference type="InterPro" id="IPR003018">
    <property type="entry name" value="GAF"/>
</dbReference>
<dbReference type="Pfam" id="PF01590">
    <property type="entry name" value="GAF"/>
    <property type="match status" value="2"/>
</dbReference>
<name>A0A1V9ZQJ9_9STRA</name>
<dbReference type="InterPro" id="IPR000306">
    <property type="entry name" value="Znf_FYVE"/>
</dbReference>
<dbReference type="Gene3D" id="3.30.479.30">
    <property type="entry name" value="Band 7 domain"/>
    <property type="match status" value="1"/>
</dbReference>
<dbReference type="InterPro" id="IPR036013">
    <property type="entry name" value="Band_7/SPFH_dom_sf"/>
</dbReference>
<comment type="similarity">
    <text evidence="1">Belongs to the band 7/mec-2 family.</text>
</comment>
<organism evidence="7 8">
    <name type="scientific">Thraustotheca clavata</name>
    <dbReference type="NCBI Taxonomy" id="74557"/>
    <lineage>
        <taxon>Eukaryota</taxon>
        <taxon>Sar</taxon>
        <taxon>Stramenopiles</taxon>
        <taxon>Oomycota</taxon>
        <taxon>Saprolegniomycetes</taxon>
        <taxon>Saprolegniales</taxon>
        <taxon>Achlyaceae</taxon>
        <taxon>Thraustotheca</taxon>
    </lineage>
</organism>
<dbReference type="Gene3D" id="3.30.40.10">
    <property type="entry name" value="Zinc/RING finger domain, C3HC4 (zinc finger)"/>
    <property type="match status" value="2"/>
</dbReference>